<dbReference type="PANTHER" id="PTHR11571">
    <property type="entry name" value="GLUTATHIONE S-TRANSFERASE"/>
    <property type="match status" value="1"/>
</dbReference>
<dbReference type="Proteomes" id="UP001055039">
    <property type="component" value="Unassembled WGS sequence"/>
</dbReference>
<protein>
    <recommendedName>
        <fullName evidence="5">Glutathione S-transferase</fullName>
    </recommendedName>
</protein>
<dbReference type="PANTHER" id="PTHR11571:SF263">
    <property type="entry name" value="GLUTATHIONE S-TRANSFERASE"/>
    <property type="match status" value="1"/>
</dbReference>
<evidence type="ECO:0000259" key="1">
    <source>
        <dbReference type="PROSITE" id="PS50404"/>
    </source>
</evidence>
<dbReference type="Pfam" id="PF14497">
    <property type="entry name" value="GST_C_3"/>
    <property type="match status" value="1"/>
</dbReference>
<dbReference type="SUPFAM" id="SSF47616">
    <property type="entry name" value="GST C-terminal domain-like"/>
    <property type="match status" value="1"/>
</dbReference>
<keyword evidence="4" id="KW-1185">Reference proteome</keyword>
<dbReference type="Gene3D" id="1.20.1050.10">
    <property type="match status" value="1"/>
</dbReference>
<dbReference type="InterPro" id="IPR010987">
    <property type="entry name" value="Glutathione-S-Trfase_C-like"/>
</dbReference>
<organism evidence="3 4">
    <name type="scientific">Methylorubrum aminovorans</name>
    <dbReference type="NCBI Taxonomy" id="269069"/>
    <lineage>
        <taxon>Bacteria</taxon>
        <taxon>Pseudomonadati</taxon>
        <taxon>Pseudomonadota</taxon>
        <taxon>Alphaproteobacteria</taxon>
        <taxon>Hyphomicrobiales</taxon>
        <taxon>Methylobacteriaceae</taxon>
        <taxon>Methylorubrum</taxon>
    </lineage>
</organism>
<proteinExistence type="predicted"/>
<evidence type="ECO:0000313" key="4">
    <source>
        <dbReference type="Proteomes" id="UP001055039"/>
    </source>
</evidence>
<evidence type="ECO:0008006" key="5">
    <source>
        <dbReference type="Google" id="ProtNLM"/>
    </source>
</evidence>
<accession>A0ABQ4UDZ1</accession>
<sequence>MAYELHYWPMIPGRGEFVRLALEAAGADYVDVARLPEEAGGGIAAMMDGLEDEPVRPPFAPPYLRDGDLVIGQTAAILLYLGPRLGLVGADEADRIWTHQIQLTIADMVAEAHDTHHPVGVGLYYEDQRPEARRRAADFCENRIPKFLAWFERVLAGNPAGPQHLVGGAVSYADTSLFQLVEGLRYAFPKAAARALAQAPQVAAHAERIGALPRIAAYRVSERCIPFNEEGIFRHYPELDLG</sequence>
<evidence type="ECO:0000313" key="3">
    <source>
        <dbReference type="EMBL" id="GJE64703.1"/>
    </source>
</evidence>
<dbReference type="SUPFAM" id="SSF52833">
    <property type="entry name" value="Thioredoxin-like"/>
    <property type="match status" value="1"/>
</dbReference>
<name>A0ABQ4UDZ1_9HYPH</name>
<dbReference type="CDD" id="cd03039">
    <property type="entry name" value="GST_N_Sigma_like"/>
    <property type="match status" value="1"/>
</dbReference>
<dbReference type="InterPro" id="IPR004045">
    <property type="entry name" value="Glutathione_S-Trfase_N"/>
</dbReference>
<gene>
    <name evidence="3" type="ORF">LNAOJCKE_1909</name>
</gene>
<feature type="domain" description="GST N-terminal" evidence="1">
    <location>
        <begin position="1"/>
        <end position="89"/>
    </location>
</feature>
<evidence type="ECO:0000259" key="2">
    <source>
        <dbReference type="PROSITE" id="PS50405"/>
    </source>
</evidence>
<dbReference type="EMBL" id="BPRC01000005">
    <property type="protein sequence ID" value="GJE64703.1"/>
    <property type="molecule type" value="Genomic_DNA"/>
</dbReference>
<reference evidence="3" key="2">
    <citation type="submission" date="2021-08" db="EMBL/GenBank/DDBJ databases">
        <authorList>
            <person name="Tani A."/>
            <person name="Ola A."/>
            <person name="Ogura Y."/>
            <person name="Katsura K."/>
            <person name="Hayashi T."/>
        </authorList>
    </citation>
    <scope>NUCLEOTIDE SEQUENCE</scope>
    <source>
        <strain evidence="3">NBRC 15686</strain>
    </source>
</reference>
<feature type="domain" description="GST C-terminal" evidence="2">
    <location>
        <begin position="91"/>
        <end position="227"/>
    </location>
</feature>
<dbReference type="CDD" id="cd03192">
    <property type="entry name" value="GST_C_Sigma_like"/>
    <property type="match status" value="1"/>
</dbReference>
<dbReference type="InterPro" id="IPR050213">
    <property type="entry name" value="GST_superfamily"/>
</dbReference>
<dbReference type="InterPro" id="IPR036282">
    <property type="entry name" value="Glutathione-S-Trfase_C_sf"/>
</dbReference>
<reference evidence="3" key="1">
    <citation type="journal article" date="2021" name="Front. Microbiol.">
        <title>Comprehensive Comparative Genomics and Phenotyping of Methylobacterium Species.</title>
        <authorList>
            <person name="Alessa O."/>
            <person name="Ogura Y."/>
            <person name="Fujitani Y."/>
            <person name="Takami H."/>
            <person name="Hayashi T."/>
            <person name="Sahin N."/>
            <person name="Tani A."/>
        </authorList>
    </citation>
    <scope>NUCLEOTIDE SEQUENCE</scope>
    <source>
        <strain evidence="3">NBRC 15686</strain>
    </source>
</reference>
<dbReference type="Gene3D" id="3.40.30.10">
    <property type="entry name" value="Glutaredoxin"/>
    <property type="match status" value="1"/>
</dbReference>
<dbReference type="InterPro" id="IPR004046">
    <property type="entry name" value="GST_C"/>
</dbReference>
<dbReference type="RefSeq" id="WP_238224221.1">
    <property type="nucleotide sequence ID" value="NZ_BAAADH010000105.1"/>
</dbReference>
<dbReference type="InterPro" id="IPR036249">
    <property type="entry name" value="Thioredoxin-like_sf"/>
</dbReference>
<dbReference type="PROSITE" id="PS50405">
    <property type="entry name" value="GST_CTER"/>
    <property type="match status" value="1"/>
</dbReference>
<dbReference type="PROSITE" id="PS50404">
    <property type="entry name" value="GST_NTER"/>
    <property type="match status" value="1"/>
</dbReference>
<comment type="caution">
    <text evidence="3">The sequence shown here is derived from an EMBL/GenBank/DDBJ whole genome shotgun (WGS) entry which is preliminary data.</text>
</comment>